<organism evidence="2 3">
    <name type="scientific">Lactobacillus helveticus CIRM-BIA 104</name>
    <dbReference type="NCBI Taxonomy" id="1226333"/>
    <lineage>
        <taxon>Bacteria</taxon>
        <taxon>Bacillati</taxon>
        <taxon>Bacillota</taxon>
        <taxon>Bacilli</taxon>
        <taxon>Lactobacillales</taxon>
        <taxon>Lactobacillaceae</taxon>
        <taxon>Lactobacillus</taxon>
    </lineage>
</organism>
<dbReference type="EMBL" id="CBUL010000179">
    <property type="protein sequence ID" value="CDI61188.1"/>
    <property type="molecule type" value="Genomic_DNA"/>
</dbReference>
<keyword evidence="1" id="KW-0472">Membrane</keyword>
<evidence type="ECO:0000313" key="2">
    <source>
        <dbReference type="EMBL" id="CDI61188.1"/>
    </source>
</evidence>
<evidence type="ECO:0000313" key="3">
    <source>
        <dbReference type="Proteomes" id="UP000017247"/>
    </source>
</evidence>
<feature type="transmembrane region" description="Helical" evidence="1">
    <location>
        <begin position="249"/>
        <end position="275"/>
    </location>
</feature>
<feature type="transmembrane region" description="Helical" evidence="1">
    <location>
        <begin position="12"/>
        <end position="29"/>
    </location>
</feature>
<keyword evidence="1" id="KW-1133">Transmembrane helix</keyword>
<keyword evidence="1" id="KW-0812">Transmembrane</keyword>
<feature type="transmembrane region" description="Helical" evidence="1">
    <location>
        <begin position="62"/>
        <end position="82"/>
    </location>
</feature>
<evidence type="ECO:0000256" key="1">
    <source>
        <dbReference type="SAM" id="Phobius"/>
    </source>
</evidence>
<dbReference type="HOGENOM" id="CLU_642196_0_0_9"/>
<name>U6FAI4_LACHE</name>
<feature type="transmembrane region" description="Helical" evidence="1">
    <location>
        <begin position="203"/>
        <end position="228"/>
    </location>
</feature>
<sequence>MSISYKSIENKLFFLLGLFTSMALLQIPIGTISVSPFNAIMYIIFVFELLKGKLAVPDTNGVIYFVYLICITISTVINSSFVPSNWNTANFIAVFNLWILGFLLIFVNKNILRSVKIFFINGLKLNTWIQLTWGILQFIIYKVSGQSLNEIFFEDTLHLQLSYPTSNIYYGINRLTGLNWEPAYFGLTLIIGYLLSNKLWKKLLFIVGVVLSASRTSLLTLIAVIIVQEIYKLVKFKEKKKTYFQKQEVMTTFTILLVIIVGIILNFQEIINTFLSTAMRFQNLDLDPSSRVHSFYYQVLGNILFSKFSLAQLLFGIGPASSGYAYTLWYDLYPYLISNAWNIENGLADIIVGSGVLGTVLVYWWFINNLRIGKDNKVAFALIIGILVGAITYSYFVNWIWVVVMFISLPLKHQDDYVQFKERLKDE</sequence>
<dbReference type="Proteomes" id="UP000017247">
    <property type="component" value="Unassembled WGS sequence"/>
</dbReference>
<feature type="transmembrane region" description="Helical" evidence="1">
    <location>
        <begin position="118"/>
        <end position="140"/>
    </location>
</feature>
<protein>
    <recommendedName>
        <fullName evidence="4">Polysaccharide polymerase</fullName>
    </recommendedName>
</protein>
<comment type="caution">
    <text evidence="2">The sequence shown here is derived from an EMBL/GenBank/DDBJ whole genome shotgun (WGS) entry which is preliminary data.</text>
</comment>
<dbReference type="RefSeq" id="WP_023192056.1">
    <property type="nucleotide sequence ID" value="NZ_HG531113.1"/>
</dbReference>
<dbReference type="AlphaFoldDB" id="U6FAI4"/>
<accession>U6FAI4</accession>
<reference evidence="2" key="1">
    <citation type="submission" date="2013-09" db="EMBL/GenBank/DDBJ databases">
        <title>Draft Genome Sequence of five Lactobacillus helveticus strains CIRM-BIA 101T, 103, 104, 951 and 953 isolated from milk product.</title>
        <authorList>
            <person name="Valence F."/>
            <person name="Chuat V."/>
            <person name="Ma L."/>
            <person name="Creno S."/>
            <person name="Falentin H."/>
            <person name="Lortal S."/>
            <person name="Bizet C."/>
            <person name="Clermont D."/>
            <person name="Loux V."/>
            <person name="Bouchier C."/>
            <person name="Cousin S."/>
        </authorList>
    </citation>
    <scope>NUCLEOTIDE SEQUENCE [LARGE SCALE GENOMIC DNA]</scope>
    <source>
        <strain evidence="2">CIRM-BIA 104</strain>
    </source>
</reference>
<gene>
    <name evidence="2" type="ORF">LHCIRMBIA104_01346</name>
</gene>
<proteinExistence type="predicted"/>
<feature type="transmembrane region" description="Helical" evidence="1">
    <location>
        <begin position="88"/>
        <end position="106"/>
    </location>
</feature>
<feature type="transmembrane region" description="Helical" evidence="1">
    <location>
        <begin position="378"/>
        <end position="407"/>
    </location>
</feature>
<feature type="transmembrane region" description="Helical" evidence="1">
    <location>
        <begin position="347"/>
        <end position="366"/>
    </location>
</feature>
<feature type="transmembrane region" description="Helical" evidence="1">
    <location>
        <begin position="35"/>
        <end position="50"/>
    </location>
</feature>
<evidence type="ECO:0008006" key="4">
    <source>
        <dbReference type="Google" id="ProtNLM"/>
    </source>
</evidence>